<dbReference type="Proteomes" id="UP000693970">
    <property type="component" value="Unassembled WGS sequence"/>
</dbReference>
<dbReference type="InterPro" id="IPR000232">
    <property type="entry name" value="HSF_DNA-bd"/>
</dbReference>
<evidence type="ECO:0000313" key="5">
    <source>
        <dbReference type="EMBL" id="KAG7340522.1"/>
    </source>
</evidence>
<gene>
    <name evidence="5" type="ORF">IV203_024065</name>
</gene>
<organism evidence="5 6">
    <name type="scientific">Nitzschia inconspicua</name>
    <dbReference type="NCBI Taxonomy" id="303405"/>
    <lineage>
        <taxon>Eukaryota</taxon>
        <taxon>Sar</taxon>
        <taxon>Stramenopiles</taxon>
        <taxon>Ochrophyta</taxon>
        <taxon>Bacillariophyta</taxon>
        <taxon>Bacillariophyceae</taxon>
        <taxon>Bacillariophycidae</taxon>
        <taxon>Bacillariales</taxon>
        <taxon>Bacillariaceae</taxon>
        <taxon>Nitzschia</taxon>
    </lineage>
</organism>
<comment type="caution">
    <text evidence="5">The sequence shown here is derived from an EMBL/GenBank/DDBJ whole genome shotgun (WGS) entry which is preliminary data.</text>
</comment>
<reference evidence="5" key="1">
    <citation type="journal article" date="2021" name="Sci. Rep.">
        <title>Diploid genomic architecture of Nitzschia inconspicua, an elite biomass production diatom.</title>
        <authorList>
            <person name="Oliver A."/>
            <person name="Podell S."/>
            <person name="Pinowska A."/>
            <person name="Traller J.C."/>
            <person name="Smith S.R."/>
            <person name="McClure R."/>
            <person name="Beliaev A."/>
            <person name="Bohutskyi P."/>
            <person name="Hill E.A."/>
            <person name="Rabines A."/>
            <person name="Zheng H."/>
            <person name="Allen L.Z."/>
            <person name="Kuo A."/>
            <person name="Grigoriev I.V."/>
            <person name="Allen A.E."/>
            <person name="Hazlebeck D."/>
            <person name="Allen E.E."/>
        </authorList>
    </citation>
    <scope>NUCLEOTIDE SEQUENCE</scope>
    <source>
        <strain evidence="5">Hildebrandi</strain>
    </source>
</reference>
<feature type="compositionally biased region" description="Basic and acidic residues" evidence="3">
    <location>
        <begin position="20"/>
        <end position="33"/>
    </location>
</feature>
<evidence type="ECO:0000256" key="1">
    <source>
        <dbReference type="ARBA" id="ARBA00023125"/>
    </source>
</evidence>
<accession>A0A9K3KBI5</accession>
<sequence>METSNDYDTLSVKDPQNELQKVEEGGSKSEHSKNSVVHEDLSFPWRLYNLLQVEMFEDIIAWVPDGTAFVIVNEQQLIGKILPKFFPKMSKMKSFKRQLSAYGFSYVRSGKHSGAYQNSNFLREDKDKCSRLERKKSFQSRPEARNTTGIAAQDPPSSKNIPDFAMASIGEAKHNQPSTMAHLQMFARTAYNPNFVATTSLTGNAVRRQSNTIGSISRCHQTGIRDSEATMLQELKDKGTSGVPLYFGNMARHSLIHPQHSHFVASKPFDLSSLPLLLHQQGDATEVFDYNTFRGSSFETKPLQYLVGSSTSTSQQGSVGNPLSQDTSAKHDQWFESYINENFSMEPRTIEEMTTQNSKDA</sequence>
<proteinExistence type="inferred from homology"/>
<keyword evidence="6" id="KW-1185">Reference proteome</keyword>
<feature type="region of interest" description="Disordered" evidence="3">
    <location>
        <begin position="1"/>
        <end position="33"/>
    </location>
</feature>
<evidence type="ECO:0000313" key="6">
    <source>
        <dbReference type="Proteomes" id="UP000693970"/>
    </source>
</evidence>
<dbReference type="EMBL" id="JAGRRH010000027">
    <property type="protein sequence ID" value="KAG7340522.1"/>
    <property type="molecule type" value="Genomic_DNA"/>
</dbReference>
<dbReference type="PANTHER" id="PTHR10015">
    <property type="entry name" value="HEAT SHOCK TRANSCRIPTION FACTOR"/>
    <property type="match status" value="1"/>
</dbReference>
<dbReference type="FunFam" id="1.10.10.10:FF:000479">
    <property type="entry name" value="Predicted protein"/>
    <property type="match status" value="1"/>
</dbReference>
<dbReference type="Pfam" id="PF00447">
    <property type="entry name" value="HSF_DNA-bind"/>
    <property type="match status" value="1"/>
</dbReference>
<name>A0A9K3KBI5_9STRA</name>
<feature type="region of interest" description="Disordered" evidence="3">
    <location>
        <begin position="134"/>
        <end position="159"/>
    </location>
</feature>
<reference evidence="5" key="2">
    <citation type="submission" date="2021-04" db="EMBL/GenBank/DDBJ databases">
        <authorList>
            <person name="Podell S."/>
        </authorList>
    </citation>
    <scope>NUCLEOTIDE SEQUENCE</scope>
    <source>
        <strain evidence="5">Hildebrandi</strain>
    </source>
</reference>
<protein>
    <submittedName>
        <fullName evidence="5">HSF-type DNA-binding protein</fullName>
    </submittedName>
</protein>
<feature type="compositionally biased region" description="Polar residues" evidence="3">
    <location>
        <begin position="145"/>
        <end position="159"/>
    </location>
</feature>
<evidence type="ECO:0000259" key="4">
    <source>
        <dbReference type="SMART" id="SM00415"/>
    </source>
</evidence>
<evidence type="ECO:0000256" key="3">
    <source>
        <dbReference type="SAM" id="MobiDB-lite"/>
    </source>
</evidence>
<feature type="domain" description="HSF-type DNA-binding" evidence="4">
    <location>
        <begin position="43"/>
        <end position="135"/>
    </location>
</feature>
<dbReference type="SMART" id="SM00415">
    <property type="entry name" value="HSF"/>
    <property type="match status" value="1"/>
</dbReference>
<dbReference type="PANTHER" id="PTHR10015:SF206">
    <property type="entry name" value="HSF-TYPE DNA-BINDING DOMAIN-CONTAINING PROTEIN"/>
    <property type="match status" value="1"/>
</dbReference>
<dbReference type="AlphaFoldDB" id="A0A9K3KBI5"/>
<dbReference type="GO" id="GO:0003700">
    <property type="term" value="F:DNA-binding transcription factor activity"/>
    <property type="evidence" value="ECO:0007669"/>
    <property type="project" value="InterPro"/>
</dbReference>
<dbReference type="GO" id="GO:0043565">
    <property type="term" value="F:sequence-specific DNA binding"/>
    <property type="evidence" value="ECO:0007669"/>
    <property type="project" value="InterPro"/>
</dbReference>
<evidence type="ECO:0000256" key="2">
    <source>
        <dbReference type="RuleBase" id="RU004020"/>
    </source>
</evidence>
<dbReference type="OrthoDB" id="60033at2759"/>
<comment type="similarity">
    <text evidence="2">Belongs to the HSF family.</text>
</comment>
<keyword evidence="1 5" id="KW-0238">DNA-binding</keyword>